<evidence type="ECO:0000313" key="3">
    <source>
        <dbReference type="Proteomes" id="UP000693970"/>
    </source>
</evidence>
<accession>A0A9K3KFG0</accession>
<dbReference type="EMBL" id="JAGRRH010000068">
    <property type="protein sequence ID" value="KAG7337986.1"/>
    <property type="molecule type" value="Genomic_DNA"/>
</dbReference>
<comment type="caution">
    <text evidence="2">The sequence shown here is derived from an EMBL/GenBank/DDBJ whole genome shotgun (WGS) entry which is preliminary data.</text>
</comment>
<name>A0A9K3KFG0_9STRA</name>
<dbReference type="AlphaFoldDB" id="A0A9K3KFG0"/>
<dbReference type="EMBL" id="JAGRRH010000024">
    <property type="protein sequence ID" value="KAG7342698.1"/>
    <property type="molecule type" value="Genomic_DNA"/>
</dbReference>
<gene>
    <name evidence="2" type="ORF">IV203_020642</name>
    <name evidence="1" type="ORF">IV203_034427</name>
</gene>
<organism evidence="2 3">
    <name type="scientific">Nitzschia inconspicua</name>
    <dbReference type="NCBI Taxonomy" id="303405"/>
    <lineage>
        <taxon>Eukaryota</taxon>
        <taxon>Sar</taxon>
        <taxon>Stramenopiles</taxon>
        <taxon>Ochrophyta</taxon>
        <taxon>Bacillariophyta</taxon>
        <taxon>Bacillariophyceae</taxon>
        <taxon>Bacillariophycidae</taxon>
        <taxon>Bacillariales</taxon>
        <taxon>Bacillariaceae</taxon>
        <taxon>Nitzschia</taxon>
    </lineage>
</organism>
<protein>
    <submittedName>
        <fullName evidence="2">Uncharacterized protein</fullName>
    </submittedName>
</protein>
<evidence type="ECO:0000313" key="1">
    <source>
        <dbReference type="EMBL" id="KAG7337986.1"/>
    </source>
</evidence>
<proteinExistence type="predicted"/>
<evidence type="ECO:0000313" key="2">
    <source>
        <dbReference type="EMBL" id="KAG7342698.1"/>
    </source>
</evidence>
<dbReference type="OrthoDB" id="2436248at2759"/>
<sequence length="333" mass="36260">MSSFDSAASKLAAIAPPFPLEDLPIDSSNEMWSRIESKYGLELHEVSALQRYVKQQQQQQQLPSQNLGQMINSNTESIYDGWSNGVFDDVLPTTETELRNAVQKELPVALPTAQHAWVSGADVPVHDVVLAREEASAVVLSSDLEGIRSAIFKGAYVGTTEDATHGTIDALVANPIKNLCLRCGCAVQTNRNGTDSSGATLKNLRPDFLLWLPSGVLAFKGEETAFGVPIRNAREDLRSKMNVFSDTFFGTVPYQLAYACSGSHVEFVAFMRTNTQRPREVQLTNSVDLSTVNGRSLCVRYAINIARLLVALDRANPGGDVVRLGETVITPTS</sequence>
<reference evidence="2" key="2">
    <citation type="submission" date="2021-04" db="EMBL/GenBank/DDBJ databases">
        <authorList>
            <person name="Podell S."/>
        </authorList>
    </citation>
    <scope>NUCLEOTIDE SEQUENCE</scope>
    <source>
        <strain evidence="2">Hildebrandi</strain>
    </source>
</reference>
<dbReference type="Proteomes" id="UP000693970">
    <property type="component" value="Unassembled WGS sequence"/>
</dbReference>
<reference evidence="2" key="1">
    <citation type="journal article" date="2021" name="Sci. Rep.">
        <title>Diploid genomic architecture of Nitzschia inconspicua, an elite biomass production diatom.</title>
        <authorList>
            <person name="Oliver A."/>
            <person name="Podell S."/>
            <person name="Pinowska A."/>
            <person name="Traller J.C."/>
            <person name="Smith S.R."/>
            <person name="McClure R."/>
            <person name="Beliaev A."/>
            <person name="Bohutskyi P."/>
            <person name="Hill E.A."/>
            <person name="Rabines A."/>
            <person name="Zheng H."/>
            <person name="Allen L.Z."/>
            <person name="Kuo A."/>
            <person name="Grigoriev I.V."/>
            <person name="Allen A.E."/>
            <person name="Hazlebeck D."/>
            <person name="Allen E.E."/>
        </authorList>
    </citation>
    <scope>NUCLEOTIDE SEQUENCE</scope>
    <source>
        <strain evidence="2">Hildebrandi</strain>
    </source>
</reference>
<keyword evidence="3" id="KW-1185">Reference proteome</keyword>